<evidence type="ECO:0008006" key="6">
    <source>
        <dbReference type="Google" id="ProtNLM"/>
    </source>
</evidence>
<evidence type="ECO:0000313" key="4">
    <source>
        <dbReference type="EMBL" id="SUW28255.1"/>
    </source>
</evidence>
<reference evidence="4 5" key="1">
    <citation type="submission" date="2018-06" db="EMBL/GenBank/DDBJ databases">
        <authorList>
            <consortium name="Pathogen Informatics"/>
            <person name="Doyle S."/>
        </authorList>
    </citation>
    <scope>NUCLEOTIDE SEQUENCE [LARGE SCALE GENOMIC DNA]</scope>
    <source>
        <strain evidence="4 5">NCTC12722</strain>
    </source>
</reference>
<organism evidence="4 5">
    <name type="scientific">Afipia felis</name>
    <name type="common">Cat scratch disease bacillus</name>
    <dbReference type="NCBI Taxonomy" id="1035"/>
    <lineage>
        <taxon>Bacteria</taxon>
        <taxon>Pseudomonadati</taxon>
        <taxon>Pseudomonadota</taxon>
        <taxon>Alphaproteobacteria</taxon>
        <taxon>Hyphomicrobiales</taxon>
        <taxon>Nitrobacteraceae</taxon>
        <taxon>Afipia</taxon>
    </lineage>
</organism>
<dbReference type="Proteomes" id="UP000254343">
    <property type="component" value="Unassembled WGS sequence"/>
</dbReference>
<evidence type="ECO:0000313" key="3">
    <source>
        <dbReference type="EMBL" id="SUU84248.1"/>
    </source>
</evidence>
<protein>
    <recommendedName>
        <fullName evidence="6">Lipoprotein</fullName>
    </recommendedName>
</protein>
<feature type="region of interest" description="Disordered" evidence="1">
    <location>
        <begin position="67"/>
        <end position="106"/>
    </location>
</feature>
<proteinExistence type="predicted"/>
<evidence type="ECO:0000256" key="2">
    <source>
        <dbReference type="SAM" id="SignalP"/>
    </source>
</evidence>
<dbReference type="EMBL" id="UIGB01000001">
    <property type="protein sequence ID" value="SUU84248.1"/>
    <property type="molecule type" value="Genomic_DNA"/>
</dbReference>
<dbReference type="EMBL" id="UIGB01000003">
    <property type="protein sequence ID" value="SUW28255.1"/>
    <property type="molecule type" value="Genomic_DNA"/>
</dbReference>
<evidence type="ECO:0000313" key="5">
    <source>
        <dbReference type="Proteomes" id="UP000254343"/>
    </source>
</evidence>
<feature type="compositionally biased region" description="Basic and acidic residues" evidence="1">
    <location>
        <begin position="74"/>
        <end position="84"/>
    </location>
</feature>
<accession>A0A381AYU0</accession>
<feature type="signal peptide" evidence="2">
    <location>
        <begin position="1"/>
        <end position="19"/>
    </location>
</feature>
<dbReference type="AlphaFoldDB" id="A0A381AYU0"/>
<gene>
    <name evidence="3" type="ORF">NCTC12722_01435</name>
    <name evidence="4" type="ORF">NCTC12722_04135</name>
</gene>
<sequence>MSVIALAAAGMLLAGCASGNKDFSSMTGTKGDGQAGACAAFDRPQFRVLGKTDYDQQWVDKQTEAGVAGCGWERPSERPPEWDKPLSGPVNAVEQQAPAKKKPGVWSRVKAKFKKKPPAAAGQG</sequence>
<evidence type="ECO:0000256" key="1">
    <source>
        <dbReference type="SAM" id="MobiDB-lite"/>
    </source>
</evidence>
<keyword evidence="2" id="KW-0732">Signal</keyword>
<name>A0A381AYU0_AFIFE</name>
<feature type="chain" id="PRO_5036072594" description="Lipoprotein" evidence="2">
    <location>
        <begin position="20"/>
        <end position="124"/>
    </location>
</feature>